<dbReference type="EMBL" id="CAUWAG010000006">
    <property type="protein sequence ID" value="CAJ2504586.1"/>
    <property type="molecule type" value="Genomic_DNA"/>
</dbReference>
<evidence type="ECO:0000313" key="1">
    <source>
        <dbReference type="EMBL" id="CAJ2504586.1"/>
    </source>
</evidence>
<dbReference type="AlphaFoldDB" id="A0AAI8VHD6"/>
<keyword evidence="2" id="KW-1185">Reference proteome</keyword>
<reference evidence="1" key="1">
    <citation type="submission" date="2023-10" db="EMBL/GenBank/DDBJ databases">
        <authorList>
            <person name="Hackl T."/>
        </authorList>
    </citation>
    <scope>NUCLEOTIDE SEQUENCE</scope>
</reference>
<gene>
    <name evidence="1" type="ORF">KHLLAP_LOCUS5054</name>
</gene>
<name>A0AAI8VHD6_9PEZI</name>
<organism evidence="1 2">
    <name type="scientific">Anthostomella pinea</name>
    <dbReference type="NCBI Taxonomy" id="933095"/>
    <lineage>
        <taxon>Eukaryota</taxon>
        <taxon>Fungi</taxon>
        <taxon>Dikarya</taxon>
        <taxon>Ascomycota</taxon>
        <taxon>Pezizomycotina</taxon>
        <taxon>Sordariomycetes</taxon>
        <taxon>Xylariomycetidae</taxon>
        <taxon>Xylariales</taxon>
        <taxon>Xylariaceae</taxon>
        <taxon>Anthostomella</taxon>
    </lineage>
</organism>
<evidence type="ECO:0000313" key="2">
    <source>
        <dbReference type="Proteomes" id="UP001295740"/>
    </source>
</evidence>
<comment type="caution">
    <text evidence="1">The sequence shown here is derived from an EMBL/GenBank/DDBJ whole genome shotgun (WGS) entry which is preliminary data.</text>
</comment>
<dbReference type="Proteomes" id="UP001295740">
    <property type="component" value="Unassembled WGS sequence"/>
</dbReference>
<accession>A0AAI8VHD6</accession>
<protein>
    <submittedName>
        <fullName evidence="1">Uu.00g119800.m01.CDS01</fullName>
    </submittedName>
</protein>
<proteinExistence type="predicted"/>
<sequence length="139" mass="15994">MSDIKIEEGALGKTDGLFGKSFPYFTTLPFNSAVCESTVVDSFKAIRRKIVDIVDNDLVDIEDIVFLYWDATMERQTFIEYNMMRELCDCRHVDVQLSPSNYANQRKPGERKKAVKALYDWGLTDPLRRNGKTVHLAHN</sequence>